<dbReference type="Pfam" id="PF05634">
    <property type="entry name" value="APO_RNA-bind"/>
    <property type="match status" value="2"/>
</dbReference>
<evidence type="ECO:0000313" key="4">
    <source>
        <dbReference type="Proteomes" id="UP000825935"/>
    </source>
</evidence>
<organism evidence="3 4">
    <name type="scientific">Ceratopteris richardii</name>
    <name type="common">Triangle waterfern</name>
    <dbReference type="NCBI Taxonomy" id="49495"/>
    <lineage>
        <taxon>Eukaryota</taxon>
        <taxon>Viridiplantae</taxon>
        <taxon>Streptophyta</taxon>
        <taxon>Embryophyta</taxon>
        <taxon>Tracheophyta</taxon>
        <taxon>Polypodiopsida</taxon>
        <taxon>Polypodiidae</taxon>
        <taxon>Polypodiales</taxon>
        <taxon>Pteridineae</taxon>
        <taxon>Pteridaceae</taxon>
        <taxon>Parkerioideae</taxon>
        <taxon>Ceratopteris</taxon>
    </lineage>
</organism>
<name>A0A8T2UPR1_CERRI</name>
<sequence length="530" mass="59970">MRQKIVLSAMEVRVQQSMNPIVDQRRLTYTHATQLSYTPSGRHGRNTFKKGLYLSSAASYGSKLPWSNSARLSYKAREKGGRRFEKQRLTSSRRLHVCWAQTNDTSKNVPQNVDLPRPPPRHKKKPWITPPTPGGFLKKLKRGPPKLRIPPAPANGLLVPKLIPVAHQVLKARKLVMHLIPKLMQVVSVHTCKYCTDSHVGPVGHGIATCNGVQASRRRSRHEWTMAKPSDVFPSLDAYHLYDRLKTVYHAERFSVPRLPALVELCIQAGVELPEYPTLRRKYPIKAIGKRIIEENTALFEFNDEVDPFADIVAETSSDSDTQSEDNYSSADSELDFLDGEESEAGPHGHDVDIDTLHYNGSDFLDENIFIEDSVLSSIFDANREMSSLSSEEVAHVAQVTLDSWQSMREGVRRLMSKYSVRVCGYCPEVHIGPRGHKVKICGAFKHQWRAGQHGWQKATLEDLIPPKYVWHVQNLNAPLLHNQLRRYYGQAPAVVELCVQAGAMIPEEFKPMMRLDIVVPDVDEIYHAV</sequence>
<keyword evidence="4" id="KW-1185">Reference proteome</keyword>
<reference evidence="3" key="1">
    <citation type="submission" date="2021-08" db="EMBL/GenBank/DDBJ databases">
        <title>WGS assembly of Ceratopteris richardii.</title>
        <authorList>
            <person name="Marchant D.B."/>
            <person name="Chen G."/>
            <person name="Jenkins J."/>
            <person name="Shu S."/>
            <person name="Leebens-Mack J."/>
            <person name="Grimwood J."/>
            <person name="Schmutz J."/>
            <person name="Soltis P."/>
            <person name="Soltis D."/>
            <person name="Chen Z.-H."/>
        </authorList>
    </citation>
    <scope>NUCLEOTIDE SEQUENCE</scope>
    <source>
        <strain evidence="3">Whitten #5841</strain>
        <tissue evidence="3">Leaf</tissue>
    </source>
</reference>
<dbReference type="AlphaFoldDB" id="A0A8T2UPR1"/>
<dbReference type="Proteomes" id="UP000825935">
    <property type="component" value="Chromosome 5"/>
</dbReference>
<dbReference type="OMA" id="EQYKSTM"/>
<dbReference type="PANTHER" id="PTHR10388">
    <property type="entry name" value="EUKARYOTIC TRANSLATION INITIATION FACTOR SUI1"/>
    <property type="match status" value="1"/>
</dbReference>
<evidence type="ECO:0000256" key="1">
    <source>
        <dbReference type="SAM" id="MobiDB-lite"/>
    </source>
</evidence>
<comment type="caution">
    <text evidence="3">The sequence shown here is derived from an EMBL/GenBank/DDBJ whole genome shotgun (WGS) entry which is preliminary data.</text>
</comment>
<protein>
    <recommendedName>
        <fullName evidence="2">APO domain-containing protein</fullName>
    </recommendedName>
</protein>
<evidence type="ECO:0000259" key="2">
    <source>
        <dbReference type="PROSITE" id="PS51499"/>
    </source>
</evidence>
<accession>A0A8T2UPR1</accession>
<feature type="domain" description="APO" evidence="2">
    <location>
        <begin position="423"/>
        <end position="508"/>
    </location>
</feature>
<dbReference type="EMBL" id="CM035410">
    <property type="protein sequence ID" value="KAH7437372.1"/>
    <property type="molecule type" value="Genomic_DNA"/>
</dbReference>
<dbReference type="InterPro" id="IPR023342">
    <property type="entry name" value="APO_dom"/>
</dbReference>
<gene>
    <name evidence="3" type="ORF">KP509_05G068200</name>
</gene>
<feature type="domain" description="APO" evidence="2">
    <location>
        <begin position="191"/>
        <end position="275"/>
    </location>
</feature>
<evidence type="ECO:0000313" key="3">
    <source>
        <dbReference type="EMBL" id="KAH7437372.1"/>
    </source>
</evidence>
<dbReference type="OrthoDB" id="1926485at2759"/>
<proteinExistence type="predicted"/>
<dbReference type="GO" id="GO:0003723">
    <property type="term" value="F:RNA binding"/>
    <property type="evidence" value="ECO:0007669"/>
    <property type="project" value="InterPro"/>
</dbReference>
<dbReference type="PROSITE" id="PS51499">
    <property type="entry name" value="APO"/>
    <property type="match status" value="2"/>
</dbReference>
<feature type="region of interest" description="Disordered" evidence="1">
    <location>
        <begin position="108"/>
        <end position="138"/>
    </location>
</feature>